<feature type="binding site" evidence="5">
    <location>
        <position position="251"/>
    </location>
    <ligand>
        <name>a divalent metal cation</name>
        <dbReference type="ChEBI" id="CHEBI:60240"/>
        <label>2</label>
        <note>catalytic</note>
    </ligand>
</feature>
<evidence type="ECO:0000256" key="4">
    <source>
        <dbReference type="ARBA" id="ARBA00022801"/>
    </source>
</evidence>
<dbReference type="STRING" id="1095629.A0A0C9X6B3"/>
<dbReference type="Gene3D" id="3.90.230.10">
    <property type="entry name" value="Creatinase/methionine aminopeptidase superfamily"/>
    <property type="match status" value="1"/>
</dbReference>
<evidence type="ECO:0000313" key="9">
    <source>
        <dbReference type="Proteomes" id="UP000054477"/>
    </source>
</evidence>
<dbReference type="GO" id="GO:0070006">
    <property type="term" value="F:metalloaminopeptidase activity"/>
    <property type="evidence" value="ECO:0007669"/>
    <property type="project" value="UniProtKB-UniRule"/>
</dbReference>
<keyword evidence="4 5" id="KW-0378">Hydrolase</keyword>
<dbReference type="PANTHER" id="PTHR43330">
    <property type="entry name" value="METHIONINE AMINOPEPTIDASE"/>
    <property type="match status" value="1"/>
</dbReference>
<sequence length="330" mass="36028">MLRLTRHLQACSLVQPTWTRRCVSTTTTAISNDAEDFGNYNVILPKEPFVFGVSHIQPLRTVPSHIERPYYASVPPTEGPKGNGKIELGGEEEAKLRNAARLARNVREFAGTLVQVGVTTDAIDKEVHEYILSHSAYPSPLRYLGFPKSCCTSVNNILVHGIPDDRPLENGDIINIDITVYLNGYHGDTSQTFLVGEVDQQGRELVHFTNLALEAGIKACGPGLPIKGIGEAIHNLLKPHPYSISSQFGGHGIGKVFHSEPHILHHLNNEPGKMEPGHCFTIEPSIVQGNNPTGWIFPDGWTASTVNCARSAQAEHMVLITPSGADVLTR</sequence>
<comment type="similarity">
    <text evidence="5">Belongs to the peptidase M24A family. Methionine aminopeptidase type 1 subfamily.</text>
</comment>
<evidence type="ECO:0000259" key="7">
    <source>
        <dbReference type="Pfam" id="PF00557"/>
    </source>
</evidence>
<dbReference type="HOGENOM" id="CLU_015857_1_1_1"/>
<reference evidence="9" key="2">
    <citation type="submission" date="2015-01" db="EMBL/GenBank/DDBJ databases">
        <title>Evolutionary Origins and Diversification of the Mycorrhizal Mutualists.</title>
        <authorList>
            <consortium name="DOE Joint Genome Institute"/>
            <consortium name="Mycorrhizal Genomics Consortium"/>
            <person name="Kohler A."/>
            <person name="Kuo A."/>
            <person name="Nagy L.G."/>
            <person name="Floudas D."/>
            <person name="Copeland A."/>
            <person name="Barry K.W."/>
            <person name="Cichocki N."/>
            <person name="Veneault-Fourrey C."/>
            <person name="LaButti K."/>
            <person name="Lindquist E.A."/>
            <person name="Lipzen A."/>
            <person name="Lundell T."/>
            <person name="Morin E."/>
            <person name="Murat C."/>
            <person name="Riley R."/>
            <person name="Ohm R."/>
            <person name="Sun H."/>
            <person name="Tunlid A."/>
            <person name="Henrissat B."/>
            <person name="Grigoriev I.V."/>
            <person name="Hibbett D.S."/>
            <person name="Martin F."/>
        </authorList>
    </citation>
    <scope>NUCLEOTIDE SEQUENCE [LARGE SCALE GENOMIC DNA]</scope>
    <source>
        <strain evidence="9">LaAM-08-1</strain>
    </source>
</reference>
<dbReference type="PANTHER" id="PTHR43330:SF8">
    <property type="entry name" value="METHIONINE AMINOPEPTIDASE 1D, MITOCHONDRIAL"/>
    <property type="match status" value="1"/>
</dbReference>
<dbReference type="PRINTS" id="PR00599">
    <property type="entry name" value="MAPEPTIDASE"/>
</dbReference>
<feature type="binding site" evidence="5">
    <location>
        <position position="283"/>
    </location>
    <ligand>
        <name>a divalent metal cation</name>
        <dbReference type="ChEBI" id="CHEBI:60240"/>
        <label>2</label>
        <note>catalytic</note>
    </ligand>
</feature>
<evidence type="ECO:0000256" key="6">
    <source>
        <dbReference type="RuleBase" id="RU003653"/>
    </source>
</evidence>
<keyword evidence="2 5" id="KW-0645">Protease</keyword>
<keyword evidence="9" id="KW-1185">Reference proteome</keyword>
<accession>A0A0C9X6B3</accession>
<comment type="function">
    <text evidence="6">Cotranslationally removes the N-terminal methionine from nascent proteins. The N-terminal methionine is often cleaved when the second residue in the primary sequence is small and uncharged (Met-Ala-, Cys, Gly, Pro, Ser, Thr, or Val).</text>
</comment>
<comment type="catalytic activity">
    <reaction evidence="5 6">
        <text>Release of N-terminal amino acids, preferentially methionine, from peptides and arylamides.</text>
        <dbReference type="EC" id="3.4.11.18"/>
    </reaction>
</comment>
<dbReference type="SUPFAM" id="SSF55920">
    <property type="entry name" value="Creatinase/aminopeptidase"/>
    <property type="match status" value="1"/>
</dbReference>
<name>A0A0C9X6B3_9AGAR</name>
<dbReference type="InterPro" id="IPR036005">
    <property type="entry name" value="Creatinase/aminopeptidase-like"/>
</dbReference>
<dbReference type="Proteomes" id="UP000054477">
    <property type="component" value="Unassembled WGS sequence"/>
</dbReference>
<dbReference type="CDD" id="cd01086">
    <property type="entry name" value="MetAP1"/>
    <property type="match status" value="1"/>
</dbReference>
<evidence type="ECO:0000256" key="2">
    <source>
        <dbReference type="ARBA" id="ARBA00022670"/>
    </source>
</evidence>
<dbReference type="EC" id="3.4.11.18" evidence="6"/>
<feature type="binding site" evidence="5">
    <location>
        <position position="160"/>
    </location>
    <ligand>
        <name>substrate</name>
    </ligand>
</feature>
<dbReference type="GO" id="GO:0006508">
    <property type="term" value="P:proteolysis"/>
    <property type="evidence" value="ECO:0007669"/>
    <property type="project" value="UniProtKB-KW"/>
</dbReference>
<evidence type="ECO:0000256" key="5">
    <source>
        <dbReference type="HAMAP-Rule" id="MF_03174"/>
    </source>
</evidence>
<feature type="binding site" evidence="5">
    <location>
        <position position="315"/>
    </location>
    <ligand>
        <name>a divalent metal cation</name>
        <dbReference type="ChEBI" id="CHEBI:60240"/>
        <label>1</label>
    </ligand>
</feature>
<dbReference type="GO" id="GO:0004239">
    <property type="term" value="F:initiator methionyl aminopeptidase activity"/>
    <property type="evidence" value="ECO:0007669"/>
    <property type="project" value="UniProtKB-UniRule"/>
</dbReference>
<dbReference type="InterPro" id="IPR001714">
    <property type="entry name" value="Pept_M24_MAP"/>
</dbReference>
<dbReference type="AlphaFoldDB" id="A0A0C9X6B3"/>
<protein>
    <recommendedName>
        <fullName evidence="6">Methionine aminopeptidase</fullName>
        <ecNumber evidence="6">3.4.11.18</ecNumber>
    </recommendedName>
</protein>
<feature type="binding site" evidence="5">
    <location>
        <position position="315"/>
    </location>
    <ligand>
        <name>a divalent metal cation</name>
        <dbReference type="ChEBI" id="CHEBI:60240"/>
        <label>2</label>
        <note>catalytic</note>
    </ligand>
</feature>
<dbReference type="GO" id="GO:0046872">
    <property type="term" value="F:metal ion binding"/>
    <property type="evidence" value="ECO:0007669"/>
    <property type="project" value="UniProtKB-UniRule"/>
</dbReference>
<dbReference type="InterPro" id="IPR002467">
    <property type="entry name" value="Pept_M24A_MAP1"/>
</dbReference>
<dbReference type="Pfam" id="PF00557">
    <property type="entry name" value="Peptidase_M24"/>
    <property type="match status" value="1"/>
</dbReference>
<reference evidence="8 9" key="1">
    <citation type="submission" date="2014-04" db="EMBL/GenBank/DDBJ databases">
        <authorList>
            <consortium name="DOE Joint Genome Institute"/>
            <person name="Kuo A."/>
            <person name="Kohler A."/>
            <person name="Nagy L.G."/>
            <person name="Floudas D."/>
            <person name="Copeland A."/>
            <person name="Barry K.W."/>
            <person name="Cichocki N."/>
            <person name="Veneault-Fourrey C."/>
            <person name="LaButti K."/>
            <person name="Lindquist E.A."/>
            <person name="Lipzen A."/>
            <person name="Lundell T."/>
            <person name="Morin E."/>
            <person name="Murat C."/>
            <person name="Sun H."/>
            <person name="Tunlid A."/>
            <person name="Henrissat B."/>
            <person name="Grigoriev I.V."/>
            <person name="Hibbett D.S."/>
            <person name="Martin F."/>
            <person name="Nordberg H.P."/>
            <person name="Cantor M.N."/>
            <person name="Hua S.X."/>
        </authorList>
    </citation>
    <scope>NUCLEOTIDE SEQUENCE [LARGE SCALE GENOMIC DNA]</scope>
    <source>
        <strain evidence="8 9">LaAM-08-1</strain>
    </source>
</reference>
<gene>
    <name evidence="8" type="ORF">K443DRAFT_100179</name>
</gene>
<dbReference type="InterPro" id="IPR000994">
    <property type="entry name" value="Pept_M24"/>
</dbReference>
<evidence type="ECO:0000256" key="3">
    <source>
        <dbReference type="ARBA" id="ARBA00022723"/>
    </source>
</evidence>
<proteinExistence type="inferred from homology"/>
<keyword evidence="3 5" id="KW-0479">Metal-binding</keyword>
<dbReference type="NCBIfam" id="TIGR00500">
    <property type="entry name" value="met_pdase_I"/>
    <property type="match status" value="1"/>
</dbReference>
<feature type="binding site" evidence="5">
    <location>
        <position position="177"/>
    </location>
    <ligand>
        <name>a divalent metal cation</name>
        <dbReference type="ChEBI" id="CHEBI:60240"/>
        <label>1</label>
    </ligand>
</feature>
<organism evidence="8 9">
    <name type="scientific">Laccaria amethystina LaAM-08-1</name>
    <dbReference type="NCBI Taxonomy" id="1095629"/>
    <lineage>
        <taxon>Eukaryota</taxon>
        <taxon>Fungi</taxon>
        <taxon>Dikarya</taxon>
        <taxon>Basidiomycota</taxon>
        <taxon>Agaricomycotina</taxon>
        <taxon>Agaricomycetes</taxon>
        <taxon>Agaricomycetidae</taxon>
        <taxon>Agaricales</taxon>
        <taxon>Agaricineae</taxon>
        <taxon>Hydnangiaceae</taxon>
        <taxon>Laccaria</taxon>
    </lineage>
</organism>
<dbReference type="EMBL" id="KN838623">
    <property type="protein sequence ID" value="KIK00556.1"/>
    <property type="molecule type" value="Genomic_DNA"/>
</dbReference>
<feature type="binding site" evidence="5">
    <location>
        <position position="188"/>
    </location>
    <ligand>
        <name>a divalent metal cation</name>
        <dbReference type="ChEBI" id="CHEBI:60240"/>
        <label>1</label>
    </ligand>
</feature>
<evidence type="ECO:0000256" key="1">
    <source>
        <dbReference type="ARBA" id="ARBA00022438"/>
    </source>
</evidence>
<feature type="domain" description="Peptidase M24" evidence="7">
    <location>
        <begin position="95"/>
        <end position="321"/>
    </location>
</feature>
<comment type="cofactor">
    <cofactor evidence="5">
        <name>Co(2+)</name>
        <dbReference type="ChEBI" id="CHEBI:48828"/>
    </cofactor>
    <cofactor evidence="5">
        <name>Zn(2+)</name>
        <dbReference type="ChEBI" id="CHEBI:29105"/>
    </cofactor>
    <cofactor evidence="5">
        <name>Mn(2+)</name>
        <dbReference type="ChEBI" id="CHEBI:29035"/>
    </cofactor>
    <cofactor evidence="5">
        <name>Fe(2+)</name>
        <dbReference type="ChEBI" id="CHEBI:29033"/>
    </cofactor>
    <text evidence="5">Binds 2 divalent metal cations per subunit. Has a high-affinity and a low affinity metal-binding site. The true nature of the physiological cofactor is under debate. The enzyme is active with cobalt, zinc, manganese or divalent iron ions. Most likely, methionine aminopeptidases function as mononuclear Fe(2+)-metalloproteases under physiological conditions, and the catalytically relevant metal-binding site has been assigned to the histidine-containing high-affinity site.</text>
</comment>
<feature type="binding site" evidence="5">
    <location>
        <position position="188"/>
    </location>
    <ligand>
        <name>a divalent metal cation</name>
        <dbReference type="ChEBI" id="CHEBI:60240"/>
        <label>2</label>
        <note>catalytic</note>
    </ligand>
</feature>
<dbReference type="OrthoDB" id="3209743at2759"/>
<evidence type="ECO:0000313" key="8">
    <source>
        <dbReference type="EMBL" id="KIK00556.1"/>
    </source>
</evidence>
<dbReference type="HAMAP" id="MF_01974">
    <property type="entry name" value="MetAP_1"/>
    <property type="match status" value="1"/>
</dbReference>
<dbReference type="PROSITE" id="PS00680">
    <property type="entry name" value="MAP_1"/>
    <property type="match status" value="1"/>
</dbReference>
<keyword evidence="1 5" id="KW-0031">Aminopeptidase</keyword>
<feature type="binding site" evidence="5">
    <location>
        <position position="258"/>
    </location>
    <ligand>
        <name>substrate</name>
    </ligand>
</feature>